<evidence type="ECO:0000256" key="1">
    <source>
        <dbReference type="ARBA" id="ARBA00022649"/>
    </source>
</evidence>
<keyword evidence="1" id="KW-1277">Toxin-antitoxin system</keyword>
<sequence>MPANLVWLPQALADVREIYVQIGLEQPQAAERFFDSFERKARLLADQPRLGARRPEIRPSARMLVEAPFVMLYETVPDTDEGPVETVQIVRVIDGRRDLHSLVS</sequence>
<gene>
    <name evidence="2" type="ORF">ELH03_36990</name>
</gene>
<dbReference type="EMBL" id="SILG01000008">
    <property type="protein sequence ID" value="TBE57592.1"/>
    <property type="molecule type" value="Genomic_DNA"/>
</dbReference>
<name>A0ABY1XGU9_9HYPH</name>
<accession>A0ABY1XGU9</accession>
<evidence type="ECO:0000313" key="3">
    <source>
        <dbReference type="Proteomes" id="UP000291302"/>
    </source>
</evidence>
<proteinExistence type="predicted"/>
<evidence type="ECO:0000313" key="2">
    <source>
        <dbReference type="EMBL" id="TBE57592.1"/>
    </source>
</evidence>
<organism evidence="2 3">
    <name type="scientific">Rhizobium beringeri</name>
    <dbReference type="NCBI Taxonomy" id="3019934"/>
    <lineage>
        <taxon>Bacteria</taxon>
        <taxon>Pseudomonadati</taxon>
        <taxon>Pseudomonadota</taxon>
        <taxon>Alphaproteobacteria</taxon>
        <taxon>Hyphomicrobiales</taxon>
        <taxon>Rhizobiaceae</taxon>
        <taxon>Rhizobium/Agrobacterium group</taxon>
        <taxon>Rhizobium</taxon>
    </lineage>
</organism>
<dbReference type="RefSeq" id="WP_130767687.1">
    <property type="nucleotide sequence ID" value="NZ_SILG01000008.1"/>
</dbReference>
<dbReference type="InterPro" id="IPR007712">
    <property type="entry name" value="RelE/ParE_toxin"/>
</dbReference>
<dbReference type="Proteomes" id="UP000291302">
    <property type="component" value="Unassembled WGS sequence"/>
</dbReference>
<comment type="caution">
    <text evidence="2">The sequence shown here is derived from an EMBL/GenBank/DDBJ whole genome shotgun (WGS) entry which is preliminary data.</text>
</comment>
<protein>
    <submittedName>
        <fullName evidence="2">Type II toxin-antitoxin system RelE/ParE family toxin</fullName>
    </submittedName>
</protein>
<dbReference type="Pfam" id="PF05016">
    <property type="entry name" value="ParE_toxin"/>
    <property type="match status" value="1"/>
</dbReference>
<keyword evidence="3" id="KW-1185">Reference proteome</keyword>
<reference evidence="2 3" key="1">
    <citation type="submission" date="2019-02" db="EMBL/GenBank/DDBJ databases">
        <title>The genomic architecture of introgression among sibling species of bacteria.</title>
        <authorList>
            <person name="Cavassim M.I.A."/>
            <person name="Moeskjaer S."/>
            <person name="Moslemi C."/>
            <person name="Fields B."/>
            <person name="Bachmann A."/>
            <person name="Vilhjalmsson B."/>
            <person name="Schierup M.H."/>
            <person name="Young J.P.W."/>
            <person name="Andersen S.U."/>
        </authorList>
    </citation>
    <scope>NUCLEOTIDE SEQUENCE [LARGE SCALE GENOMIC DNA]</scope>
    <source>
        <strain evidence="2 3">SM51</strain>
    </source>
</reference>
<dbReference type="Gene3D" id="3.30.2310.20">
    <property type="entry name" value="RelE-like"/>
    <property type="match status" value="1"/>
</dbReference>
<dbReference type="InterPro" id="IPR035093">
    <property type="entry name" value="RelE/ParE_toxin_dom_sf"/>
</dbReference>